<dbReference type="InterPro" id="IPR017263">
    <property type="entry name" value="UCP037692"/>
</dbReference>
<accession>A0ABV9P2C4</accession>
<evidence type="ECO:0000313" key="1">
    <source>
        <dbReference type="EMBL" id="MFC4738277.1"/>
    </source>
</evidence>
<dbReference type="RefSeq" id="WP_377910862.1">
    <property type="nucleotide sequence ID" value="NZ_JBHSGK010000021.1"/>
</dbReference>
<keyword evidence="2" id="KW-1185">Reference proteome</keyword>
<protein>
    <submittedName>
        <fullName evidence="1">DUF5342 family protein</fullName>
    </submittedName>
</protein>
<name>A0ABV9P2C4_9BACI</name>
<dbReference type="EMBL" id="JBHSGK010000021">
    <property type="protein sequence ID" value="MFC4738277.1"/>
    <property type="molecule type" value="Genomic_DNA"/>
</dbReference>
<proteinExistence type="predicted"/>
<dbReference type="Proteomes" id="UP001595896">
    <property type="component" value="Unassembled WGS sequence"/>
</dbReference>
<gene>
    <name evidence="1" type="ORF">ACFO4L_17025</name>
</gene>
<dbReference type="Pfam" id="PF17277">
    <property type="entry name" value="DUF5342"/>
    <property type="match status" value="1"/>
</dbReference>
<evidence type="ECO:0000313" key="2">
    <source>
        <dbReference type="Proteomes" id="UP001595896"/>
    </source>
</evidence>
<sequence length="67" mass="8452">MIQHFQWKEQPFGWNFHFYYKQVRYRGIYQKDGKIVWKQPDAIDDQSFLESSVHDLMLYHVYEDHRQ</sequence>
<organism evidence="1 2">
    <name type="scientific">Bacillus daqingensis</name>
    <dbReference type="NCBI Taxonomy" id="872396"/>
    <lineage>
        <taxon>Bacteria</taxon>
        <taxon>Bacillati</taxon>
        <taxon>Bacillota</taxon>
        <taxon>Bacilli</taxon>
        <taxon>Bacillales</taxon>
        <taxon>Bacillaceae</taxon>
        <taxon>Bacillus</taxon>
    </lineage>
</organism>
<reference evidence="2" key="1">
    <citation type="journal article" date="2019" name="Int. J. Syst. Evol. Microbiol.">
        <title>The Global Catalogue of Microorganisms (GCM) 10K type strain sequencing project: providing services to taxonomists for standard genome sequencing and annotation.</title>
        <authorList>
            <consortium name="The Broad Institute Genomics Platform"/>
            <consortium name="The Broad Institute Genome Sequencing Center for Infectious Disease"/>
            <person name="Wu L."/>
            <person name="Ma J."/>
        </authorList>
    </citation>
    <scope>NUCLEOTIDE SEQUENCE [LARGE SCALE GENOMIC DNA]</scope>
    <source>
        <strain evidence="2">JCM 12165</strain>
    </source>
</reference>
<comment type="caution">
    <text evidence="1">The sequence shown here is derived from an EMBL/GenBank/DDBJ whole genome shotgun (WGS) entry which is preliminary data.</text>
</comment>